<feature type="domain" description="EGF-like" evidence="6">
    <location>
        <begin position="119"/>
        <end position="155"/>
    </location>
</feature>
<feature type="domain" description="EGF-like" evidence="6">
    <location>
        <begin position="157"/>
        <end position="197"/>
    </location>
</feature>
<dbReference type="Gene3D" id="6.20.200.20">
    <property type="match status" value="1"/>
</dbReference>
<dbReference type="Pfam" id="PF14670">
    <property type="entry name" value="FXa_inhibition"/>
    <property type="match status" value="1"/>
</dbReference>
<dbReference type="PANTHER" id="PTHR11339:SF402">
    <property type="entry name" value="VWFD DOMAIN-CONTAINING PROTEIN"/>
    <property type="match status" value="1"/>
</dbReference>
<keyword evidence="1 5" id="KW-0245">EGF-like domain</keyword>
<dbReference type="SUPFAM" id="SSF57196">
    <property type="entry name" value="EGF/Laminin"/>
    <property type="match status" value="4"/>
</dbReference>
<dbReference type="PROSITE" id="PS50026">
    <property type="entry name" value="EGF_3"/>
    <property type="match status" value="4"/>
</dbReference>
<dbReference type="InterPro" id="IPR002919">
    <property type="entry name" value="TIL_dom"/>
</dbReference>
<dbReference type="PROSITE" id="PS01187">
    <property type="entry name" value="EGF_CA"/>
    <property type="match status" value="1"/>
</dbReference>
<keyword evidence="2" id="KW-0677">Repeat</keyword>
<evidence type="ECO:0000313" key="11">
    <source>
        <dbReference type="RefSeq" id="XP_006816602.1"/>
    </source>
</evidence>
<evidence type="ECO:0000256" key="5">
    <source>
        <dbReference type="PROSITE-ProRule" id="PRU00076"/>
    </source>
</evidence>
<dbReference type="Pfam" id="PF01826">
    <property type="entry name" value="TIL"/>
    <property type="match status" value="1"/>
</dbReference>
<keyword evidence="10" id="KW-1185">Reference proteome</keyword>
<dbReference type="Gene3D" id="2.10.25.10">
    <property type="entry name" value="Laminin"/>
    <property type="match status" value="5"/>
</dbReference>
<keyword evidence="4" id="KW-0325">Glycoprotein</keyword>
<dbReference type="GeneID" id="102806162"/>
<feature type="disulfide bond" evidence="5">
    <location>
        <begin position="108"/>
        <end position="117"/>
    </location>
</feature>
<dbReference type="PROSITE" id="PS00022">
    <property type="entry name" value="EGF_1"/>
    <property type="match status" value="3"/>
</dbReference>
<evidence type="ECO:0000259" key="7">
    <source>
        <dbReference type="PROSITE" id="PS50184"/>
    </source>
</evidence>
<dbReference type="InterPro" id="IPR013032">
    <property type="entry name" value="EGF-like_CS"/>
</dbReference>
<dbReference type="PANTHER" id="PTHR11339">
    <property type="entry name" value="EXTRACELLULAR MATRIX GLYCOPROTEIN RELATED"/>
    <property type="match status" value="1"/>
</dbReference>
<dbReference type="SUPFAM" id="SSF57567">
    <property type="entry name" value="Serine protease inhibitors"/>
    <property type="match status" value="1"/>
</dbReference>
<dbReference type="InterPro" id="IPR036084">
    <property type="entry name" value="Ser_inhib-like_sf"/>
</dbReference>
<dbReference type="InterPro" id="IPR000742">
    <property type="entry name" value="EGF"/>
</dbReference>
<dbReference type="PROSITE" id="PS50184">
    <property type="entry name" value="VWFC_2"/>
    <property type="match status" value="1"/>
</dbReference>
<dbReference type="PROSITE" id="PS00010">
    <property type="entry name" value="ASX_HYDROXYL"/>
    <property type="match status" value="2"/>
</dbReference>
<dbReference type="Pfam" id="PF00008">
    <property type="entry name" value="EGF"/>
    <property type="match status" value="2"/>
</dbReference>
<feature type="disulfide bond" evidence="5">
    <location>
        <begin position="145"/>
        <end position="154"/>
    </location>
</feature>
<dbReference type="InterPro" id="IPR001881">
    <property type="entry name" value="EGF-like_Ca-bd_dom"/>
</dbReference>
<protein>
    <submittedName>
        <fullName evidence="11">Kielin/chordin-like protein-like</fullName>
    </submittedName>
</protein>
<dbReference type="SMART" id="SM00215">
    <property type="entry name" value="VWC_out"/>
    <property type="match status" value="1"/>
</dbReference>
<dbReference type="InterPro" id="IPR014853">
    <property type="entry name" value="VWF/SSPO/ZAN-like_Cys-rich_dom"/>
</dbReference>
<dbReference type="SMART" id="SM00832">
    <property type="entry name" value="C8"/>
    <property type="match status" value="1"/>
</dbReference>
<dbReference type="InterPro" id="IPR050780">
    <property type="entry name" value="Mucin_vWF_Thrombospondin_sf"/>
</dbReference>
<gene>
    <name evidence="11" type="primary">LOC102806162</name>
</gene>
<evidence type="ECO:0000256" key="3">
    <source>
        <dbReference type="ARBA" id="ARBA00023157"/>
    </source>
</evidence>
<dbReference type="PROSITE" id="PS51828">
    <property type="entry name" value="PTX_2"/>
    <property type="match status" value="1"/>
</dbReference>
<name>A0ABM0M9B1_SACKO</name>
<sequence length="606" mass="67429">MTPIEVSSLYAGCDNQGNVVAWIQMKHNIHGNVVVEENSTLCAGKSNCEGNTCFNGGTCIDLIDDFSCECATGYTGEHCQEYLESCQHRLCSNGGTCLMEGLNNTCICKQGFSGVHCELNHECSENPCRNGGSCEMLKENPVCTCDNGFTGRQCQYDIDECRHSNGGCSHQCHNTNGSFYCTCPDGFALTTDGKTCMDTSYCSSRGVLYSAEEVWTENCQDCQCENGLAVCQRKYCPPLSCPEGQHPYHGPDKCCSSCVEDSKTCVVSVTGQYSTFDWYAFQFRGRCRYVLAQDCSSGDFSIQIEEENGSVGRSISHRKALFIHISCVNIVIHLDGRVTVAEREVNLPYVHASPKVVEIIKTSSNSTFVKTSYGVTIDWDMYGDVVVFAPRKYTNKLCGLCGNMNSESGDDKITRQYLPARTVNEFIHSFKVDGYKHCRNPHSSRSLFRGVRFTNVDVCAGKTYREQREARARCSALRKPAFHPCYDVVNPKSYYQMCLEEVCSCAQNELCYCEAVVAYVHECRRNGIIIRKWKDKELCGSSCPPDMIYDHCGPPCPETCEGLEEHDPLCHNQPCVPKCQCPAGYVLHEEACIPRSKCPSNTMLLV</sequence>
<feature type="domain" description="Pentraxin (PTX)" evidence="9">
    <location>
        <begin position="1"/>
        <end position="42"/>
    </location>
</feature>
<evidence type="ECO:0000256" key="2">
    <source>
        <dbReference type="ARBA" id="ARBA00022737"/>
    </source>
</evidence>
<feature type="domain" description="VWFD" evidence="8">
    <location>
        <begin position="263"/>
        <end position="439"/>
    </location>
</feature>
<comment type="caution">
    <text evidence="5">Lacks conserved residue(s) required for the propagation of feature annotation.</text>
</comment>
<keyword evidence="3 5" id="KW-1015">Disulfide bond</keyword>
<dbReference type="Pfam" id="PF00093">
    <property type="entry name" value="VWC"/>
    <property type="match status" value="1"/>
</dbReference>
<dbReference type="Pfam" id="PF00094">
    <property type="entry name" value="VWD"/>
    <property type="match status" value="1"/>
</dbReference>
<dbReference type="InterPro" id="IPR001007">
    <property type="entry name" value="VWF_dom"/>
</dbReference>
<feature type="disulfide bond" evidence="5">
    <location>
        <begin position="70"/>
        <end position="79"/>
    </location>
</feature>
<dbReference type="PROSITE" id="PS01186">
    <property type="entry name" value="EGF_2"/>
    <property type="match status" value="4"/>
</dbReference>
<dbReference type="InterPro" id="IPR001759">
    <property type="entry name" value="PTX_dom"/>
</dbReference>
<dbReference type="SMART" id="SM00179">
    <property type="entry name" value="EGF_CA"/>
    <property type="match status" value="4"/>
</dbReference>
<dbReference type="CDD" id="cd00054">
    <property type="entry name" value="EGF_CA"/>
    <property type="match status" value="3"/>
</dbReference>
<dbReference type="InterPro" id="IPR001846">
    <property type="entry name" value="VWF_type-D"/>
</dbReference>
<evidence type="ECO:0000259" key="6">
    <source>
        <dbReference type="PROSITE" id="PS50026"/>
    </source>
</evidence>
<accession>A0ABM0M9B1</accession>
<evidence type="ECO:0000256" key="4">
    <source>
        <dbReference type="ARBA" id="ARBA00023180"/>
    </source>
</evidence>
<dbReference type="SMART" id="SM00214">
    <property type="entry name" value="VWC"/>
    <property type="match status" value="1"/>
</dbReference>
<dbReference type="Proteomes" id="UP000694865">
    <property type="component" value="Unplaced"/>
</dbReference>
<dbReference type="InterPro" id="IPR018097">
    <property type="entry name" value="EGF_Ca-bd_CS"/>
</dbReference>
<dbReference type="RefSeq" id="XP_006816602.1">
    <property type="nucleotide sequence ID" value="XM_006816539.1"/>
</dbReference>
<evidence type="ECO:0000259" key="8">
    <source>
        <dbReference type="PROSITE" id="PS51233"/>
    </source>
</evidence>
<reference evidence="11" key="1">
    <citation type="submission" date="2025-08" db="UniProtKB">
        <authorList>
            <consortium name="RefSeq"/>
        </authorList>
    </citation>
    <scope>IDENTIFICATION</scope>
    <source>
        <tissue evidence="11">Testes</tissue>
    </source>
</reference>
<dbReference type="PROSITE" id="PS01208">
    <property type="entry name" value="VWFC_1"/>
    <property type="match status" value="1"/>
</dbReference>
<dbReference type="Pfam" id="PF08742">
    <property type="entry name" value="C8"/>
    <property type="match status" value="1"/>
</dbReference>
<dbReference type="SUPFAM" id="SSF57603">
    <property type="entry name" value="FnI-like domain"/>
    <property type="match status" value="1"/>
</dbReference>
<evidence type="ECO:0000313" key="10">
    <source>
        <dbReference type="Proteomes" id="UP000694865"/>
    </source>
</evidence>
<dbReference type="SMART" id="SM00181">
    <property type="entry name" value="EGF"/>
    <property type="match status" value="5"/>
</dbReference>
<organism evidence="10 11">
    <name type="scientific">Saccoglossus kowalevskii</name>
    <name type="common">Acorn worm</name>
    <dbReference type="NCBI Taxonomy" id="10224"/>
    <lineage>
        <taxon>Eukaryota</taxon>
        <taxon>Metazoa</taxon>
        <taxon>Hemichordata</taxon>
        <taxon>Enteropneusta</taxon>
        <taxon>Harrimaniidae</taxon>
        <taxon>Saccoglossus</taxon>
    </lineage>
</organism>
<dbReference type="Pfam" id="PF12661">
    <property type="entry name" value="hEGF"/>
    <property type="match status" value="1"/>
</dbReference>
<evidence type="ECO:0000256" key="1">
    <source>
        <dbReference type="ARBA" id="ARBA00022536"/>
    </source>
</evidence>
<evidence type="ECO:0000259" key="9">
    <source>
        <dbReference type="PROSITE" id="PS51828"/>
    </source>
</evidence>
<proteinExistence type="predicted"/>
<dbReference type="CDD" id="cd19941">
    <property type="entry name" value="TIL"/>
    <property type="match status" value="1"/>
</dbReference>
<dbReference type="InterPro" id="IPR000152">
    <property type="entry name" value="EGF-type_Asp/Asn_hydroxyl_site"/>
</dbReference>
<feature type="domain" description="VWFC" evidence="7">
    <location>
        <begin position="200"/>
        <end position="259"/>
    </location>
</feature>
<dbReference type="PROSITE" id="PS51233">
    <property type="entry name" value="VWFD"/>
    <property type="match status" value="1"/>
</dbReference>
<feature type="domain" description="EGF-like" evidence="6">
    <location>
        <begin position="44"/>
        <end position="80"/>
    </location>
</feature>
<feature type="domain" description="EGF-like" evidence="6">
    <location>
        <begin position="82"/>
        <end position="118"/>
    </location>
</feature>
<dbReference type="SMART" id="SM00216">
    <property type="entry name" value="VWD"/>
    <property type="match status" value="1"/>
</dbReference>